<evidence type="ECO:0000313" key="3">
    <source>
        <dbReference type="Proteomes" id="UP000253792"/>
    </source>
</evidence>
<keyword evidence="3" id="KW-1185">Reference proteome</keyword>
<reference evidence="2 3" key="1">
    <citation type="journal article" date="2018" name="Elife">
        <title>Discovery and characterization of a prevalent human gut bacterial enzyme sufficient for the inactivation of a family of plant toxins.</title>
        <authorList>
            <person name="Koppel N."/>
            <person name="Bisanz J.E."/>
            <person name="Pandelia M.E."/>
            <person name="Turnbaugh P.J."/>
            <person name="Balskus E.P."/>
        </authorList>
    </citation>
    <scope>NUCLEOTIDE SEQUENCE [LARGE SCALE GENOMIC DNA]</scope>
    <source>
        <strain evidence="3">anaerobia AP69FAA</strain>
    </source>
</reference>
<comment type="caution">
    <text evidence="2">The sequence shown here is derived from an EMBL/GenBank/DDBJ whole genome shotgun (WGS) entry which is preliminary data.</text>
</comment>
<gene>
    <name evidence="2" type="ORF">C1880_00525</name>
</gene>
<dbReference type="EMBL" id="PPTP01000001">
    <property type="protein sequence ID" value="RDB57348.1"/>
    <property type="molecule type" value="Genomic_DNA"/>
</dbReference>
<proteinExistence type="predicted"/>
<evidence type="ECO:0000256" key="1">
    <source>
        <dbReference type="SAM" id="MobiDB-lite"/>
    </source>
</evidence>
<sequence>MNRGSRRAISISTRKSARAPTPCGPSRRRASLSTGRLIEGEWGGAGDICRADYVADMVLPGGAVFARAQGELDDGIPFDWEVRRPLDDCAKTRAAEAICAGILALPLSASASIEAIPSPYKIDVPIVHGGTLTHDMARNLLVSTEHYYRDSALCGLLDNWNGLAVAQRALLVQAAKSMREDSPDEAFASLSRAIALIRATDERAGDVSDHTLAHNLLISGFEEMERDNTRLISRQISEGRLDIGEIARAFVGAMGRKTGAALDAALEGKHAGCYSRDVDALVFTDDDIDDYANMIEHGRPDLDFIQCREIASQAVTDWNDGHAMDGFTEFLYDYANEHAPAESVKQGGGIRY</sequence>
<dbReference type="AlphaFoldDB" id="A0A369LH50"/>
<accession>A0A369LH50</accession>
<feature type="region of interest" description="Disordered" evidence="1">
    <location>
        <begin position="1"/>
        <end position="30"/>
    </location>
</feature>
<name>A0A369LH50_9ACTN</name>
<dbReference type="Proteomes" id="UP000253792">
    <property type="component" value="Unassembled WGS sequence"/>
</dbReference>
<evidence type="ECO:0000313" key="2">
    <source>
        <dbReference type="EMBL" id="RDB57348.1"/>
    </source>
</evidence>
<protein>
    <submittedName>
        <fullName evidence="2">Uncharacterized protein</fullName>
    </submittedName>
</protein>
<organism evidence="2 3">
    <name type="scientific">Senegalimassilia anaerobia</name>
    <dbReference type="NCBI Taxonomy" id="1473216"/>
    <lineage>
        <taxon>Bacteria</taxon>
        <taxon>Bacillati</taxon>
        <taxon>Actinomycetota</taxon>
        <taxon>Coriobacteriia</taxon>
        <taxon>Coriobacteriales</taxon>
        <taxon>Coriobacteriaceae</taxon>
        <taxon>Senegalimassilia</taxon>
    </lineage>
</organism>